<sequence>MGQTRGRSRREHDLTFWRCLMHMQPRRWLLLLMPTIFPVSNPFASRAPIAEPAAPTFSTVFPSVCFPPHRHAGSANRQPQWRVDPQRWVQHTRNRVSPNPRYLYQPALLQRLSHHHHLGAMRKGMSHGSTPYYARILLR</sequence>
<name>A0ABR4I2E1_9EURO</name>
<evidence type="ECO:0000313" key="2">
    <source>
        <dbReference type="Proteomes" id="UP001610334"/>
    </source>
</evidence>
<evidence type="ECO:0008006" key="3">
    <source>
        <dbReference type="Google" id="ProtNLM"/>
    </source>
</evidence>
<organism evidence="1 2">
    <name type="scientific">Aspergillus granulosus</name>
    <dbReference type="NCBI Taxonomy" id="176169"/>
    <lineage>
        <taxon>Eukaryota</taxon>
        <taxon>Fungi</taxon>
        <taxon>Dikarya</taxon>
        <taxon>Ascomycota</taxon>
        <taxon>Pezizomycotina</taxon>
        <taxon>Eurotiomycetes</taxon>
        <taxon>Eurotiomycetidae</taxon>
        <taxon>Eurotiales</taxon>
        <taxon>Aspergillaceae</taxon>
        <taxon>Aspergillus</taxon>
        <taxon>Aspergillus subgen. Nidulantes</taxon>
    </lineage>
</organism>
<proteinExistence type="predicted"/>
<evidence type="ECO:0000313" key="1">
    <source>
        <dbReference type="EMBL" id="KAL2821489.1"/>
    </source>
</evidence>
<comment type="caution">
    <text evidence="1">The sequence shown here is derived from an EMBL/GenBank/DDBJ whole genome shotgun (WGS) entry which is preliminary data.</text>
</comment>
<gene>
    <name evidence="1" type="ORF">BJX63DRAFT_217864</name>
</gene>
<protein>
    <recommendedName>
        <fullName evidence="3">Secreted protein</fullName>
    </recommendedName>
</protein>
<dbReference type="Proteomes" id="UP001610334">
    <property type="component" value="Unassembled WGS sequence"/>
</dbReference>
<keyword evidence="2" id="KW-1185">Reference proteome</keyword>
<dbReference type="EMBL" id="JBFXLT010000004">
    <property type="protein sequence ID" value="KAL2821489.1"/>
    <property type="molecule type" value="Genomic_DNA"/>
</dbReference>
<reference evidence="1 2" key="1">
    <citation type="submission" date="2024-07" db="EMBL/GenBank/DDBJ databases">
        <title>Section-level genome sequencing and comparative genomics of Aspergillus sections Usti and Cavernicolus.</title>
        <authorList>
            <consortium name="Lawrence Berkeley National Laboratory"/>
            <person name="Nybo J.L."/>
            <person name="Vesth T.C."/>
            <person name="Theobald S."/>
            <person name="Frisvad J.C."/>
            <person name="Larsen T.O."/>
            <person name="Kjaerboelling I."/>
            <person name="Rothschild-Mancinelli K."/>
            <person name="Lyhne E.K."/>
            <person name="Kogle M.E."/>
            <person name="Barry K."/>
            <person name="Clum A."/>
            <person name="Na H."/>
            <person name="Ledsgaard L."/>
            <person name="Lin J."/>
            <person name="Lipzen A."/>
            <person name="Kuo A."/>
            <person name="Riley R."/>
            <person name="Mondo S."/>
            <person name="Labutti K."/>
            <person name="Haridas S."/>
            <person name="Pangalinan J."/>
            <person name="Salamov A.A."/>
            <person name="Simmons B.A."/>
            <person name="Magnuson J.K."/>
            <person name="Chen J."/>
            <person name="Drula E."/>
            <person name="Henrissat B."/>
            <person name="Wiebenga A."/>
            <person name="Lubbers R.J."/>
            <person name="Gomes A.C."/>
            <person name="Makela M.R."/>
            <person name="Stajich J."/>
            <person name="Grigoriev I.V."/>
            <person name="Mortensen U.H."/>
            <person name="De Vries R.P."/>
            <person name="Baker S.E."/>
            <person name="Andersen M.R."/>
        </authorList>
    </citation>
    <scope>NUCLEOTIDE SEQUENCE [LARGE SCALE GENOMIC DNA]</scope>
    <source>
        <strain evidence="1 2">CBS 588.65</strain>
    </source>
</reference>
<accession>A0ABR4I2E1</accession>